<keyword evidence="11" id="KW-1185">Reference proteome</keyword>
<dbReference type="Proteomes" id="UP000011087">
    <property type="component" value="Unassembled WGS sequence"/>
</dbReference>
<dbReference type="Gene3D" id="2.160.20.10">
    <property type="entry name" value="Single-stranded right-handed beta-helix, Pectin lyase-like"/>
    <property type="match status" value="1"/>
</dbReference>
<evidence type="ECO:0000313" key="10">
    <source>
        <dbReference type="EnsemblProtists" id="EKX49053"/>
    </source>
</evidence>
<dbReference type="PANTHER" id="PTHR11319">
    <property type="entry name" value="G PROTEIN-COUPLED RECEPTOR-RELATED"/>
    <property type="match status" value="1"/>
</dbReference>
<reference evidence="10" key="3">
    <citation type="submission" date="2015-06" db="UniProtKB">
        <authorList>
            <consortium name="EnsemblProtists"/>
        </authorList>
    </citation>
    <scope>IDENTIFICATION</scope>
</reference>
<feature type="chain" id="PRO_5008771482" description="Right handed beta helix domain-containing protein" evidence="8">
    <location>
        <begin position="19"/>
        <end position="397"/>
    </location>
</feature>
<evidence type="ECO:0000313" key="9">
    <source>
        <dbReference type="EMBL" id="EKX49053.1"/>
    </source>
</evidence>
<dbReference type="SUPFAM" id="SSF51126">
    <property type="entry name" value="Pectin lyase-like"/>
    <property type="match status" value="1"/>
</dbReference>
<dbReference type="EMBL" id="JH992983">
    <property type="protein sequence ID" value="EKX49053.1"/>
    <property type="molecule type" value="Genomic_DNA"/>
</dbReference>
<dbReference type="KEGG" id="gtt:GUITHDRAFT_136237"/>
<dbReference type="InterPro" id="IPR012334">
    <property type="entry name" value="Pectin_lyas_fold"/>
</dbReference>
<accession>L1JKJ5</accession>
<dbReference type="PANTHER" id="PTHR11319:SF35">
    <property type="entry name" value="OUTER MEMBRANE PROTEIN PMPC-RELATED"/>
    <property type="match status" value="1"/>
</dbReference>
<feature type="signal peptide" evidence="8">
    <location>
        <begin position="1"/>
        <end position="18"/>
    </location>
</feature>
<evidence type="ECO:0000256" key="4">
    <source>
        <dbReference type="ARBA" id="ARBA00022525"/>
    </source>
</evidence>
<protein>
    <recommendedName>
        <fullName evidence="12">Right handed beta helix domain-containing protein</fullName>
    </recommendedName>
</protein>
<dbReference type="PaxDb" id="55529-EKX49053"/>
<evidence type="ECO:0000256" key="6">
    <source>
        <dbReference type="ARBA" id="ARBA00023136"/>
    </source>
</evidence>
<dbReference type="RefSeq" id="XP_005836033.1">
    <property type="nucleotide sequence ID" value="XM_005835976.1"/>
</dbReference>
<dbReference type="HOGENOM" id="CLU_695322_0_0_1"/>
<dbReference type="AlphaFoldDB" id="L1JKJ5"/>
<comment type="subcellular location">
    <subcellularLocation>
        <location evidence="1">Cell envelope</location>
    </subcellularLocation>
    <subcellularLocation>
        <location evidence="2">Cell outer membrane</location>
    </subcellularLocation>
    <subcellularLocation>
        <location evidence="3">Secreted</location>
    </subcellularLocation>
</comment>
<evidence type="ECO:0000256" key="8">
    <source>
        <dbReference type="SAM" id="SignalP"/>
    </source>
</evidence>
<evidence type="ECO:0008006" key="12">
    <source>
        <dbReference type="Google" id="ProtNLM"/>
    </source>
</evidence>
<reference evidence="11" key="2">
    <citation type="submission" date="2012-11" db="EMBL/GenBank/DDBJ databases">
        <authorList>
            <person name="Kuo A."/>
            <person name="Curtis B.A."/>
            <person name="Tanifuji G."/>
            <person name="Burki F."/>
            <person name="Gruber A."/>
            <person name="Irimia M."/>
            <person name="Maruyama S."/>
            <person name="Arias M.C."/>
            <person name="Ball S.G."/>
            <person name="Gile G.H."/>
            <person name="Hirakawa Y."/>
            <person name="Hopkins J.F."/>
            <person name="Rensing S.A."/>
            <person name="Schmutz J."/>
            <person name="Symeonidi A."/>
            <person name="Elias M."/>
            <person name="Eveleigh R.J."/>
            <person name="Herman E.K."/>
            <person name="Klute M.J."/>
            <person name="Nakayama T."/>
            <person name="Obornik M."/>
            <person name="Reyes-Prieto A."/>
            <person name="Armbrust E.V."/>
            <person name="Aves S.J."/>
            <person name="Beiko R.G."/>
            <person name="Coutinho P."/>
            <person name="Dacks J.B."/>
            <person name="Durnford D.G."/>
            <person name="Fast N.M."/>
            <person name="Green B.R."/>
            <person name="Grisdale C."/>
            <person name="Hempe F."/>
            <person name="Henrissat B."/>
            <person name="Hoppner M.P."/>
            <person name="Ishida K.-I."/>
            <person name="Kim E."/>
            <person name="Koreny L."/>
            <person name="Kroth P.G."/>
            <person name="Liu Y."/>
            <person name="Malik S.-B."/>
            <person name="Maier U.G."/>
            <person name="McRose D."/>
            <person name="Mock T."/>
            <person name="Neilson J.A."/>
            <person name="Onodera N.T."/>
            <person name="Poole A.M."/>
            <person name="Pritham E.J."/>
            <person name="Richards T.A."/>
            <person name="Rocap G."/>
            <person name="Roy S.W."/>
            <person name="Sarai C."/>
            <person name="Schaack S."/>
            <person name="Shirato S."/>
            <person name="Slamovits C.H."/>
            <person name="Spencer D.F."/>
            <person name="Suzuki S."/>
            <person name="Worden A.Z."/>
            <person name="Zauner S."/>
            <person name="Barry K."/>
            <person name="Bell C."/>
            <person name="Bharti A.K."/>
            <person name="Crow J.A."/>
            <person name="Grimwood J."/>
            <person name="Kramer R."/>
            <person name="Lindquist E."/>
            <person name="Lucas S."/>
            <person name="Salamov A."/>
            <person name="McFadden G.I."/>
            <person name="Lane C.E."/>
            <person name="Keeling P.J."/>
            <person name="Gray M.W."/>
            <person name="Grigoriev I.V."/>
            <person name="Archibald J.M."/>
        </authorList>
    </citation>
    <scope>NUCLEOTIDE SEQUENCE</scope>
    <source>
        <strain evidence="11">CCMP2712</strain>
    </source>
</reference>
<keyword evidence="4" id="KW-0964">Secreted</keyword>
<evidence type="ECO:0000313" key="11">
    <source>
        <dbReference type="Proteomes" id="UP000011087"/>
    </source>
</evidence>
<dbReference type="InterPro" id="IPR011050">
    <property type="entry name" value="Pectin_lyase_fold/virulence"/>
</dbReference>
<proteinExistence type="predicted"/>
<evidence type="ECO:0000256" key="3">
    <source>
        <dbReference type="ARBA" id="ARBA00004613"/>
    </source>
</evidence>
<evidence type="ECO:0000256" key="1">
    <source>
        <dbReference type="ARBA" id="ARBA00004196"/>
    </source>
</evidence>
<evidence type="ECO:0000256" key="7">
    <source>
        <dbReference type="ARBA" id="ARBA00023237"/>
    </source>
</evidence>
<dbReference type="OMA" id="GAIHASD"/>
<dbReference type="GO" id="GO:0005576">
    <property type="term" value="C:extracellular region"/>
    <property type="evidence" value="ECO:0007669"/>
    <property type="project" value="UniProtKB-SubCell"/>
</dbReference>
<gene>
    <name evidence="9" type="ORF">GUITHDRAFT_136237</name>
</gene>
<evidence type="ECO:0000256" key="5">
    <source>
        <dbReference type="ARBA" id="ARBA00022729"/>
    </source>
</evidence>
<keyword evidence="6" id="KW-0472">Membrane</keyword>
<sequence length="397" mass="42892">MRLMSLVGLLGVCWEAAAWRGRRTDELEALLQETKPSETVTMSSETGGRIPSGESMAAVVIPEGRIVRMSGVLLAGGRGERPIHVDGGHLEVFDCMLEGYRNDAPILLIWGTLDCFNCSFVGNHVKDAGGAIKVLSGSLNVASSVFYNNSADAGGGAIFLSGSSKTNITDSVFNNNSDHGKLSVERSKFNMNAAHRGGAICLKTCDGGERAMLRDCSFDGNEARDSGGAVNVEERCHARPEDDGYLEQARPHRLVVHSSSFHCNQADNGAGMAIQDAAAHVTRSLFWRNEARHETSSVPSLVESCKFEHNVAHDAGSNLRFSDSRNLRLDGNSFSTENCDGDEEQIHARSPARVFVGIVMQAPQWVKNVRMLTRDRSALVAKTSKGPVVARNLSQTM</sequence>
<keyword evidence="7" id="KW-0998">Cell outer membrane</keyword>
<evidence type="ECO:0000256" key="2">
    <source>
        <dbReference type="ARBA" id="ARBA00004442"/>
    </source>
</evidence>
<organism evidence="9">
    <name type="scientific">Guillardia theta (strain CCMP2712)</name>
    <name type="common">Cryptophyte</name>
    <dbReference type="NCBI Taxonomy" id="905079"/>
    <lineage>
        <taxon>Eukaryota</taxon>
        <taxon>Cryptophyceae</taxon>
        <taxon>Pyrenomonadales</taxon>
        <taxon>Geminigeraceae</taxon>
        <taxon>Guillardia</taxon>
    </lineage>
</organism>
<dbReference type="InterPro" id="IPR003368">
    <property type="entry name" value="POMP_repeat"/>
</dbReference>
<reference evidence="9 11" key="1">
    <citation type="journal article" date="2012" name="Nature">
        <title>Algal genomes reveal evolutionary mosaicism and the fate of nucleomorphs.</title>
        <authorList>
            <consortium name="DOE Joint Genome Institute"/>
            <person name="Curtis B.A."/>
            <person name="Tanifuji G."/>
            <person name="Burki F."/>
            <person name="Gruber A."/>
            <person name="Irimia M."/>
            <person name="Maruyama S."/>
            <person name="Arias M.C."/>
            <person name="Ball S.G."/>
            <person name="Gile G.H."/>
            <person name="Hirakawa Y."/>
            <person name="Hopkins J.F."/>
            <person name="Kuo A."/>
            <person name="Rensing S.A."/>
            <person name="Schmutz J."/>
            <person name="Symeonidi A."/>
            <person name="Elias M."/>
            <person name="Eveleigh R.J."/>
            <person name="Herman E.K."/>
            <person name="Klute M.J."/>
            <person name="Nakayama T."/>
            <person name="Obornik M."/>
            <person name="Reyes-Prieto A."/>
            <person name="Armbrust E.V."/>
            <person name="Aves S.J."/>
            <person name="Beiko R.G."/>
            <person name="Coutinho P."/>
            <person name="Dacks J.B."/>
            <person name="Durnford D.G."/>
            <person name="Fast N.M."/>
            <person name="Green B.R."/>
            <person name="Grisdale C.J."/>
            <person name="Hempel F."/>
            <person name="Henrissat B."/>
            <person name="Hoppner M.P."/>
            <person name="Ishida K."/>
            <person name="Kim E."/>
            <person name="Koreny L."/>
            <person name="Kroth P.G."/>
            <person name="Liu Y."/>
            <person name="Malik S.B."/>
            <person name="Maier U.G."/>
            <person name="McRose D."/>
            <person name="Mock T."/>
            <person name="Neilson J.A."/>
            <person name="Onodera N.T."/>
            <person name="Poole A.M."/>
            <person name="Pritham E.J."/>
            <person name="Richards T.A."/>
            <person name="Rocap G."/>
            <person name="Roy S.W."/>
            <person name="Sarai C."/>
            <person name="Schaack S."/>
            <person name="Shirato S."/>
            <person name="Slamovits C.H."/>
            <person name="Spencer D.F."/>
            <person name="Suzuki S."/>
            <person name="Worden A.Z."/>
            <person name="Zauner S."/>
            <person name="Barry K."/>
            <person name="Bell C."/>
            <person name="Bharti A.K."/>
            <person name="Crow J.A."/>
            <person name="Grimwood J."/>
            <person name="Kramer R."/>
            <person name="Lindquist E."/>
            <person name="Lucas S."/>
            <person name="Salamov A."/>
            <person name="McFadden G.I."/>
            <person name="Lane C.E."/>
            <person name="Keeling P.J."/>
            <person name="Gray M.W."/>
            <person name="Grigoriev I.V."/>
            <person name="Archibald J.M."/>
        </authorList>
    </citation>
    <scope>NUCLEOTIDE SEQUENCE</scope>
    <source>
        <strain evidence="9 11">CCMP2712</strain>
    </source>
</reference>
<dbReference type="Pfam" id="PF02415">
    <property type="entry name" value="Chlam_PMP"/>
    <property type="match status" value="1"/>
</dbReference>
<name>L1JKJ5_GUITC</name>
<dbReference type="GeneID" id="17305691"/>
<dbReference type="EnsemblProtists" id="EKX49053">
    <property type="protein sequence ID" value="EKX49053"/>
    <property type="gene ID" value="GUITHDRAFT_136237"/>
</dbReference>
<keyword evidence="5 8" id="KW-0732">Signal</keyword>